<comment type="similarity">
    <text evidence="6">Belongs to the peptidase M3 family.</text>
</comment>
<accession>A0A9D1F3G0</accession>
<organism evidence="8 9">
    <name type="scientific">Candidatus Scybalocola faecigallinarum</name>
    <dbReference type="NCBI Taxonomy" id="2840941"/>
    <lineage>
        <taxon>Bacteria</taxon>
        <taxon>Bacillati</taxon>
        <taxon>Bacillota</taxon>
        <taxon>Clostridia</taxon>
        <taxon>Lachnospirales</taxon>
        <taxon>Lachnospiraceae</taxon>
        <taxon>Lachnospiraceae incertae sedis</taxon>
        <taxon>Candidatus Scybalocola (ex Gilroy et al. 2021)</taxon>
    </lineage>
</organism>
<evidence type="ECO:0000313" key="9">
    <source>
        <dbReference type="Proteomes" id="UP000823927"/>
    </source>
</evidence>
<evidence type="ECO:0000259" key="7">
    <source>
        <dbReference type="Pfam" id="PF01432"/>
    </source>
</evidence>
<keyword evidence="2 6" id="KW-0479">Metal-binding</keyword>
<reference evidence="8" key="2">
    <citation type="journal article" date="2021" name="PeerJ">
        <title>Extensive microbial diversity within the chicken gut microbiome revealed by metagenomics and culture.</title>
        <authorList>
            <person name="Gilroy R."/>
            <person name="Ravi A."/>
            <person name="Getino M."/>
            <person name="Pursley I."/>
            <person name="Horton D.L."/>
            <person name="Alikhan N.F."/>
            <person name="Baker D."/>
            <person name="Gharbi K."/>
            <person name="Hall N."/>
            <person name="Watson M."/>
            <person name="Adriaenssens E.M."/>
            <person name="Foster-Nyarko E."/>
            <person name="Jarju S."/>
            <person name="Secka A."/>
            <person name="Antonio M."/>
            <person name="Oren A."/>
            <person name="Chaudhuri R.R."/>
            <person name="La Ragione R."/>
            <person name="Hildebrand F."/>
            <person name="Pallen M.J."/>
        </authorList>
    </citation>
    <scope>NUCLEOTIDE SEQUENCE</scope>
    <source>
        <strain evidence="8">CHK178-757</strain>
    </source>
</reference>
<feature type="domain" description="Peptidase M3A/M3B catalytic" evidence="7">
    <location>
        <begin position="166"/>
        <end position="548"/>
    </location>
</feature>
<reference evidence="8" key="1">
    <citation type="submission" date="2020-10" db="EMBL/GenBank/DDBJ databases">
        <authorList>
            <person name="Gilroy R."/>
        </authorList>
    </citation>
    <scope>NUCLEOTIDE SEQUENCE</scope>
    <source>
        <strain evidence="8">CHK178-757</strain>
    </source>
</reference>
<evidence type="ECO:0000256" key="2">
    <source>
        <dbReference type="ARBA" id="ARBA00022723"/>
    </source>
</evidence>
<dbReference type="AlphaFoldDB" id="A0A9D1F3G0"/>
<dbReference type="Gene3D" id="1.10.1370.30">
    <property type="match status" value="1"/>
</dbReference>
<name>A0A9D1F3G0_9FIRM</name>
<dbReference type="Pfam" id="PF01432">
    <property type="entry name" value="Peptidase_M3"/>
    <property type="match status" value="1"/>
</dbReference>
<comment type="cofactor">
    <cofactor evidence="6">
        <name>Zn(2+)</name>
        <dbReference type="ChEBI" id="CHEBI:29105"/>
    </cofactor>
    <text evidence="6">Binds 1 zinc ion.</text>
</comment>
<proteinExistence type="inferred from homology"/>
<evidence type="ECO:0000256" key="3">
    <source>
        <dbReference type="ARBA" id="ARBA00022801"/>
    </source>
</evidence>
<evidence type="ECO:0000256" key="4">
    <source>
        <dbReference type="ARBA" id="ARBA00022833"/>
    </source>
</evidence>
<evidence type="ECO:0000256" key="1">
    <source>
        <dbReference type="ARBA" id="ARBA00022670"/>
    </source>
</evidence>
<dbReference type="Proteomes" id="UP000823927">
    <property type="component" value="Unassembled WGS sequence"/>
</dbReference>
<keyword evidence="3 6" id="KW-0378">Hydrolase</keyword>
<protein>
    <submittedName>
        <fullName evidence="8">M3 family oligoendopeptidase</fullName>
    </submittedName>
</protein>
<gene>
    <name evidence="8" type="ORF">IAB46_04420</name>
</gene>
<evidence type="ECO:0000313" key="8">
    <source>
        <dbReference type="EMBL" id="HIS46803.1"/>
    </source>
</evidence>
<dbReference type="InterPro" id="IPR001567">
    <property type="entry name" value="Pept_M3A_M3B_dom"/>
</dbReference>
<keyword evidence="5 6" id="KW-0482">Metalloprotease</keyword>
<sequence>MEKFSQMTYERPDVDAFAGDVNAFLEAFRTAEDYPSARALFMELNEKRDHIETMCSIAEIRNTVNTADEYYEKEVEYIAQIAPKINLEMRKVYEQLLASPFVGDFTNEFGENYIRSLKNQIRFANEANVDNQVKESLLVQKYAKVSAVCTTRFHGEDVNFYGLLKYMESTDRNVRREAFQAWADLYESISGELDDIYSQLVQVRCEMARVLGFKDYIELIYQQRERFDYDREDVKNFRRQIKEVIVPICQKLFREQKERLGIDQLHYYDEALVFPEGNAVPEGTSRELIEKASKMYHELSGETGEFFDFMTRYELFDLETKPGKRQGGYCTSLPEYKAPFIFSNFNGTSADVDVLTHEAGHAFESFVSSRRIPLSSMVWPTMEVCEIHSMSMEFFTYPWMELFFGENTEKYKYAHFVSALTCIPYMACVDEFQHRVFEENALDAQQRRRIWKELEAYYMPWRDYDGNSFLENGGFWMQKQHIFMSPFYYIDYALAQMGALEFYGRMKTDRKTAWEDYFRLCCAGGSKGYFDLLKLAHLSNPFEDGTVKGIMDSLKDEL</sequence>
<dbReference type="CDD" id="cd09606">
    <property type="entry name" value="M3B_PepF"/>
    <property type="match status" value="1"/>
</dbReference>
<keyword evidence="1 6" id="KW-0645">Protease</keyword>
<evidence type="ECO:0000256" key="5">
    <source>
        <dbReference type="ARBA" id="ARBA00023049"/>
    </source>
</evidence>
<dbReference type="InterPro" id="IPR011976">
    <property type="entry name" value="Pept_M3B_oligopep-rel"/>
</dbReference>
<dbReference type="NCBIfam" id="TIGR02289">
    <property type="entry name" value="M3_not_pepF"/>
    <property type="match status" value="1"/>
</dbReference>
<dbReference type="GO" id="GO:0006508">
    <property type="term" value="P:proteolysis"/>
    <property type="evidence" value="ECO:0007669"/>
    <property type="project" value="UniProtKB-KW"/>
</dbReference>
<evidence type="ECO:0000256" key="6">
    <source>
        <dbReference type="RuleBase" id="RU003435"/>
    </source>
</evidence>
<dbReference type="SUPFAM" id="SSF55486">
    <property type="entry name" value="Metalloproteases ('zincins'), catalytic domain"/>
    <property type="match status" value="1"/>
</dbReference>
<dbReference type="GO" id="GO:0004222">
    <property type="term" value="F:metalloendopeptidase activity"/>
    <property type="evidence" value="ECO:0007669"/>
    <property type="project" value="InterPro"/>
</dbReference>
<comment type="caution">
    <text evidence="8">The sequence shown here is derived from an EMBL/GenBank/DDBJ whole genome shotgun (WGS) entry which is preliminary data.</text>
</comment>
<dbReference type="EMBL" id="DVIT01000016">
    <property type="protein sequence ID" value="HIS46803.1"/>
    <property type="molecule type" value="Genomic_DNA"/>
</dbReference>
<dbReference type="GO" id="GO:0046872">
    <property type="term" value="F:metal ion binding"/>
    <property type="evidence" value="ECO:0007669"/>
    <property type="project" value="UniProtKB-UniRule"/>
</dbReference>
<keyword evidence="4 6" id="KW-0862">Zinc</keyword>